<evidence type="ECO:0008006" key="4">
    <source>
        <dbReference type="Google" id="ProtNLM"/>
    </source>
</evidence>
<evidence type="ECO:0000313" key="3">
    <source>
        <dbReference type="Proteomes" id="UP000076407"/>
    </source>
</evidence>
<dbReference type="AlphaFoldDB" id="A0A182XU13"/>
<keyword evidence="1" id="KW-0732">Signal</keyword>
<organism evidence="2 3">
    <name type="scientific">Anopheles quadriannulatus</name>
    <name type="common">Mosquito</name>
    <dbReference type="NCBI Taxonomy" id="34691"/>
    <lineage>
        <taxon>Eukaryota</taxon>
        <taxon>Metazoa</taxon>
        <taxon>Ecdysozoa</taxon>
        <taxon>Arthropoda</taxon>
        <taxon>Hexapoda</taxon>
        <taxon>Insecta</taxon>
        <taxon>Pterygota</taxon>
        <taxon>Neoptera</taxon>
        <taxon>Endopterygota</taxon>
        <taxon>Diptera</taxon>
        <taxon>Nematocera</taxon>
        <taxon>Culicoidea</taxon>
        <taxon>Culicidae</taxon>
        <taxon>Anophelinae</taxon>
        <taxon>Anopheles</taxon>
    </lineage>
</organism>
<dbReference type="Proteomes" id="UP000076407">
    <property type="component" value="Unassembled WGS sequence"/>
</dbReference>
<proteinExistence type="predicted"/>
<dbReference type="VEuPathDB" id="VectorBase:AQUA015294"/>
<evidence type="ECO:0000313" key="2">
    <source>
        <dbReference type="EnsemblMetazoa" id="AQUA015294-PA"/>
    </source>
</evidence>
<sequence length="66" mass="7723">MRVFVQYAQLKCVVFWWLFATVQLLTHTHQGETCAHTLLLEIINTVRTSRGQLHYQQVPNQTVPID</sequence>
<protein>
    <recommendedName>
        <fullName evidence="4">Secreted protein</fullName>
    </recommendedName>
</protein>
<feature type="signal peptide" evidence="1">
    <location>
        <begin position="1"/>
        <end position="24"/>
    </location>
</feature>
<evidence type="ECO:0000256" key="1">
    <source>
        <dbReference type="SAM" id="SignalP"/>
    </source>
</evidence>
<reference evidence="2" key="1">
    <citation type="submission" date="2020-05" db="UniProtKB">
        <authorList>
            <consortium name="EnsemblMetazoa"/>
        </authorList>
    </citation>
    <scope>IDENTIFICATION</scope>
    <source>
        <strain evidence="2">SANGQUA</strain>
    </source>
</reference>
<keyword evidence="3" id="KW-1185">Reference proteome</keyword>
<name>A0A182XU13_ANOQN</name>
<feature type="chain" id="PRO_5008143401" description="Secreted protein" evidence="1">
    <location>
        <begin position="25"/>
        <end position="66"/>
    </location>
</feature>
<accession>A0A182XU13</accession>
<dbReference type="EnsemblMetazoa" id="AQUA015294-RA">
    <property type="protein sequence ID" value="AQUA015294-PA"/>
    <property type="gene ID" value="AQUA015294"/>
</dbReference>